<protein>
    <recommendedName>
        <fullName evidence="5">Elongator complex protein 1</fullName>
    </recommendedName>
</protein>
<evidence type="ECO:0000259" key="10">
    <source>
        <dbReference type="Pfam" id="PF23925"/>
    </source>
</evidence>
<dbReference type="UniPathway" id="UPA00988"/>
<dbReference type="InterPro" id="IPR056166">
    <property type="entry name" value="TPR_ELP1"/>
</dbReference>
<reference evidence="12" key="1">
    <citation type="submission" date="2021-02" db="EMBL/GenBank/DDBJ databases">
        <authorList>
            <person name="Steward A R."/>
        </authorList>
    </citation>
    <scope>NUCLEOTIDE SEQUENCE</scope>
</reference>
<keyword evidence="4" id="KW-0819">tRNA processing</keyword>
<dbReference type="GO" id="GO:0002926">
    <property type="term" value="P:tRNA wobble base 5-methoxycarbonylmethyl-2-thiouridinylation"/>
    <property type="evidence" value="ECO:0007669"/>
    <property type="project" value="TreeGrafter"/>
</dbReference>
<proteinExistence type="inferred from homology"/>
<feature type="domain" description="ELP1 three-helical bundle" evidence="11">
    <location>
        <begin position="1056"/>
        <end position="1215"/>
    </location>
</feature>
<feature type="compositionally biased region" description="Low complexity" evidence="6">
    <location>
        <begin position="1124"/>
        <end position="1133"/>
    </location>
</feature>
<organism evidence="12 13">
    <name type="scientific">Pieris macdunnoughi</name>
    <dbReference type="NCBI Taxonomy" id="345717"/>
    <lineage>
        <taxon>Eukaryota</taxon>
        <taxon>Metazoa</taxon>
        <taxon>Ecdysozoa</taxon>
        <taxon>Arthropoda</taxon>
        <taxon>Hexapoda</taxon>
        <taxon>Insecta</taxon>
        <taxon>Pterygota</taxon>
        <taxon>Neoptera</taxon>
        <taxon>Endopterygota</taxon>
        <taxon>Lepidoptera</taxon>
        <taxon>Glossata</taxon>
        <taxon>Ditrysia</taxon>
        <taxon>Papilionoidea</taxon>
        <taxon>Pieridae</taxon>
        <taxon>Pierinae</taxon>
        <taxon>Pieris</taxon>
    </lineage>
</organism>
<evidence type="ECO:0000256" key="6">
    <source>
        <dbReference type="SAM" id="MobiDB-lite"/>
    </source>
</evidence>
<feature type="domain" description="ELP1 alpha-solenoid" evidence="10">
    <location>
        <begin position="674"/>
        <end position="877"/>
    </location>
</feature>
<dbReference type="AlphaFoldDB" id="A0A821QRJ7"/>
<dbReference type="Pfam" id="PF23936">
    <property type="entry name" value="HB_ELP1"/>
    <property type="match status" value="1"/>
</dbReference>
<sequence>MRNLQLWRTSARKLEYLSDEISCACYGRHGTCPAGELFICTHNLIVRCFSKNGRLKWSKDLSEISSLRNSPVNATYLSLVNTLSIGLSNGEIFGMTETGANLELKGICEDGILAFEWSHDQESLALVTKDYRVMVMSCTYDVVNQVELLTEEFGAKEFITVGWGKKETQFHGSEGKHAAKAKSDFFVDKHALINNQVLISWKYHGRLFAVGFTMEGIRRFKVFDRGGKLLYTSERQQGLEANLGWRPSGNTIATTQRLTDKYVVTFFEKNGLKHGEFEIPEIENIEVQKVLWSQDSEILTLVCKELKDRTPKVLLFTSSNYHWYLKQTLTFSGHSKLSQIMWDNGFDTSHNKTLHILFKNGCYYTYSWVWDVDHSTGKCIKDDAIVSVIDGKKVLVSSFRQSVVPPPMANLEIETDTLIDSVQFLMEPSDDSDFNSFFICSANMLTFYQQIQKKPLKYVVTKTICLNTFEFPFQYYNWYWWKQNVLAVIKLDNDSNYKLLLFTILENGLEEIYSKSLPAAVVRIHSHPLIPKLYFHLETGKVMEYNSEGLEELAESFPVACPKFCVLPIGDLGYFVGLTHKGLLYLQDRVIMNNVGSIFVHTDYFLITSLKNFMLCTKLTQDGLGAVIDYDDTESPDVYKRRVECGSKIVVVVPNDTRTVLQMPRGNLEVIEPRPLSLKIVGEYLNSLKYYEVFDLMRKQRINLNLIYDHNPQCFVNNIDKFLEIINNNSWLSLFLTDLENNDVTKTMYATSYIGSNENKDCDKKVDFICDLVRERLNSGTDKLARVLPLLTTFVKKNTIQDLESALIIIKDLKNLEFNGSKLPVSSDEALKYLLYIVDVNKLFDVALGMYDFDLVLLVANKSQKDPKEYIPMLNELNAMDENYKRFTINKNLKRYLLAVDSLIKCGPSKHEELKTFVKYHSLYRDALKMLTPGDYIYKQICDDFGAYLKLKKQYLESGIMFERADNIEKALECYKEVLEWELAIKLVQHLPKDEFKAICWDFVEALKQEKRHSEALRILEMLGDNEIETLKFAVENGEFKSAIRLCYSFDLHTFLETDVKPAVIEEFNNLKDLLGTNLKNFKNYNDRLQVVRENKSKAPPRNEHIPYYNRDYDLYSDVGSTIGSSTGSSRSYRSSKNRRKHERKVASLKEGSQYEDTALVMALHSLVTATFELRPLVREINLALCSLYKDDEAKILQYLLDRVLQEMKDSFKQIWTNNFVIEATIAVIAAEQNVPEGGSIIRQGIATLEPSVRIAPVIQDVRWKLDLD</sequence>
<dbReference type="InterPro" id="IPR056164">
    <property type="entry name" value="Beta-prop_ELP1_1st"/>
</dbReference>
<accession>A0A821QRJ7</accession>
<feature type="domain" description="ELP1 N-terminal second beta-propeller" evidence="8">
    <location>
        <begin position="388"/>
        <end position="650"/>
    </location>
</feature>
<evidence type="ECO:0000256" key="5">
    <source>
        <dbReference type="PIRNR" id="PIRNR017233"/>
    </source>
</evidence>
<dbReference type="GO" id="GO:0005829">
    <property type="term" value="C:cytosol"/>
    <property type="evidence" value="ECO:0007669"/>
    <property type="project" value="TreeGrafter"/>
</dbReference>
<keyword evidence="5" id="KW-0539">Nucleus</keyword>
<dbReference type="PANTHER" id="PTHR12747">
    <property type="entry name" value="ELONGATOR COMPLEX PROTEIN 1"/>
    <property type="match status" value="1"/>
</dbReference>
<evidence type="ECO:0000259" key="9">
    <source>
        <dbReference type="Pfam" id="PF23878"/>
    </source>
</evidence>
<evidence type="ECO:0000256" key="2">
    <source>
        <dbReference type="ARBA" id="ARBA00006086"/>
    </source>
</evidence>
<dbReference type="SUPFAM" id="SSF69322">
    <property type="entry name" value="Tricorn protease domain 2"/>
    <property type="match status" value="1"/>
</dbReference>
<comment type="function">
    <text evidence="5">Component of the elongator complex which is required for multiple tRNA modifications, including mcm5U (5-methoxycarbonylmethyl uridine), mcm5s2U (5-methoxycarbonylmethyl-2-thiouridine), and ncm5U (5-carbamoylmethyl uridine). The elongator complex catalyzes formation of carboxymethyluridine in the wobble base at position 34 in tRNAs.</text>
</comment>
<comment type="subcellular location">
    <subcellularLocation>
        <location evidence="5">Cytoplasm</location>
    </subcellularLocation>
    <subcellularLocation>
        <location evidence="5">Nucleus</location>
    </subcellularLocation>
</comment>
<dbReference type="Proteomes" id="UP000663880">
    <property type="component" value="Unassembled WGS sequence"/>
</dbReference>
<evidence type="ECO:0000256" key="4">
    <source>
        <dbReference type="ARBA" id="ARBA00022694"/>
    </source>
</evidence>
<evidence type="ECO:0000259" key="11">
    <source>
        <dbReference type="Pfam" id="PF23936"/>
    </source>
</evidence>
<evidence type="ECO:0000256" key="1">
    <source>
        <dbReference type="ARBA" id="ARBA00005043"/>
    </source>
</evidence>
<dbReference type="OrthoDB" id="40048at2759"/>
<dbReference type="InterPro" id="IPR006849">
    <property type="entry name" value="Elp1"/>
</dbReference>
<dbReference type="InterPro" id="IPR056169">
    <property type="entry name" value="HB_ELP1"/>
</dbReference>
<keyword evidence="13" id="KW-1185">Reference proteome</keyword>
<dbReference type="PANTHER" id="PTHR12747:SF0">
    <property type="entry name" value="ELONGATOR COMPLEX PROTEIN 1"/>
    <property type="match status" value="1"/>
</dbReference>
<dbReference type="InterPro" id="IPR056167">
    <property type="entry name" value="A-sol_ELP1"/>
</dbReference>
<dbReference type="InterPro" id="IPR056165">
    <property type="entry name" value="Beta-prop_ELP1_2nd"/>
</dbReference>
<feature type="domain" description="ELP1 TPR" evidence="9">
    <location>
        <begin position="884"/>
        <end position="1043"/>
    </location>
</feature>
<dbReference type="Pfam" id="PF23878">
    <property type="entry name" value="TPR_ELP1"/>
    <property type="match status" value="1"/>
</dbReference>
<comment type="caution">
    <text evidence="12">The sequence shown here is derived from an EMBL/GenBank/DDBJ whole genome shotgun (WGS) entry which is preliminary data.</text>
</comment>
<evidence type="ECO:0000313" key="13">
    <source>
        <dbReference type="Proteomes" id="UP000663880"/>
    </source>
</evidence>
<feature type="compositionally biased region" description="Basic residues" evidence="6">
    <location>
        <begin position="1134"/>
        <end position="1144"/>
    </location>
</feature>
<evidence type="ECO:0000313" key="12">
    <source>
        <dbReference type="EMBL" id="CAF4825934.1"/>
    </source>
</evidence>
<dbReference type="Pfam" id="PF23925">
    <property type="entry name" value="A-sol_ELP1"/>
    <property type="match status" value="1"/>
</dbReference>
<evidence type="ECO:0000256" key="3">
    <source>
        <dbReference type="ARBA" id="ARBA00022490"/>
    </source>
</evidence>
<dbReference type="Pfam" id="PF04762">
    <property type="entry name" value="Beta-prop_ELP1_1st"/>
    <property type="match status" value="1"/>
</dbReference>
<evidence type="ECO:0000259" key="8">
    <source>
        <dbReference type="Pfam" id="PF23797"/>
    </source>
</evidence>
<keyword evidence="3 5" id="KW-0963">Cytoplasm</keyword>
<name>A0A821QRJ7_9NEOP</name>
<dbReference type="GO" id="GO:0005634">
    <property type="term" value="C:nucleus"/>
    <property type="evidence" value="ECO:0007669"/>
    <property type="project" value="UniProtKB-SubCell"/>
</dbReference>
<dbReference type="Pfam" id="PF23797">
    <property type="entry name" value="Beta-prop_ELP1_2nd"/>
    <property type="match status" value="1"/>
</dbReference>
<gene>
    <name evidence="12" type="ORF">PMACD_LOCUS4903</name>
</gene>
<dbReference type="PIRSF" id="PIRSF017233">
    <property type="entry name" value="IKAP"/>
    <property type="match status" value="1"/>
</dbReference>
<comment type="pathway">
    <text evidence="1">tRNA modification; 5-methoxycarbonylmethyl-2-thiouridine-tRNA biosynthesis.</text>
</comment>
<evidence type="ECO:0000259" key="7">
    <source>
        <dbReference type="Pfam" id="PF04762"/>
    </source>
</evidence>
<feature type="region of interest" description="Disordered" evidence="6">
    <location>
        <begin position="1124"/>
        <end position="1149"/>
    </location>
</feature>
<comment type="similarity">
    <text evidence="2 5">Belongs to the ELP1/IKA1 family.</text>
</comment>
<feature type="domain" description="ELP1 first N-terminal beta-propeller" evidence="7">
    <location>
        <begin position="46"/>
        <end position="344"/>
    </location>
</feature>
<dbReference type="EMBL" id="CAJOBZ010000009">
    <property type="protein sequence ID" value="CAF4825934.1"/>
    <property type="molecule type" value="Genomic_DNA"/>
</dbReference>
<dbReference type="GO" id="GO:0033588">
    <property type="term" value="C:elongator holoenzyme complex"/>
    <property type="evidence" value="ECO:0007669"/>
    <property type="project" value="InterPro"/>
</dbReference>
<dbReference type="GO" id="GO:0000049">
    <property type="term" value="F:tRNA binding"/>
    <property type="evidence" value="ECO:0007669"/>
    <property type="project" value="TreeGrafter"/>
</dbReference>